<evidence type="ECO:0000313" key="1">
    <source>
        <dbReference type="EMBL" id="MBY83973.1"/>
    </source>
</evidence>
<organism evidence="1">
    <name type="scientific">Sipha flava</name>
    <name type="common">yellow sugarcane aphid</name>
    <dbReference type="NCBI Taxonomy" id="143950"/>
    <lineage>
        <taxon>Eukaryota</taxon>
        <taxon>Metazoa</taxon>
        <taxon>Ecdysozoa</taxon>
        <taxon>Arthropoda</taxon>
        <taxon>Hexapoda</taxon>
        <taxon>Insecta</taxon>
        <taxon>Pterygota</taxon>
        <taxon>Neoptera</taxon>
        <taxon>Paraneoptera</taxon>
        <taxon>Hemiptera</taxon>
        <taxon>Sternorrhyncha</taxon>
        <taxon>Aphidomorpha</taxon>
        <taxon>Aphidoidea</taxon>
        <taxon>Aphididae</taxon>
        <taxon>Sipha</taxon>
    </lineage>
</organism>
<name>A0A2S2R215_9HEMI</name>
<gene>
    <name evidence="1" type="ORF">g.77114</name>
</gene>
<reference evidence="1" key="1">
    <citation type="submission" date="2018-04" db="EMBL/GenBank/DDBJ databases">
        <title>Transcriptome assembly of Sipha flava.</title>
        <authorList>
            <person name="Scully E.D."/>
            <person name="Geib S.M."/>
            <person name="Palmer N.A."/>
            <person name="Koch K."/>
            <person name="Bradshaw J."/>
            <person name="Heng-Moss T."/>
            <person name="Sarath G."/>
        </authorList>
    </citation>
    <scope>NUCLEOTIDE SEQUENCE</scope>
</reference>
<accession>A0A2S2R215</accession>
<proteinExistence type="predicted"/>
<sequence>MAFHKSKSTKRRRFLEELKMLDYIETDQLVEPQTTILPQNTPCSSTSCNNYTYSELSITSPGLNLSQDFDYNNDACSDKSDNFSFTSDSDIEELYNNEFSQENSFFNSNSSILNKLSEWAVLYNVTNVALSALLKILKTHNCHSYFPIDARTILKNKSFKNNFHVEYLLYLYSER</sequence>
<dbReference type="AlphaFoldDB" id="A0A2S2R215"/>
<dbReference type="EMBL" id="GGMS01014770">
    <property type="protein sequence ID" value="MBY83973.1"/>
    <property type="molecule type" value="Transcribed_RNA"/>
</dbReference>
<protein>
    <submittedName>
        <fullName evidence="1">Uncharacterized protein</fullName>
    </submittedName>
</protein>